<dbReference type="SUPFAM" id="SSF56214">
    <property type="entry name" value="4'-phosphopantetheinyl transferase"/>
    <property type="match status" value="1"/>
</dbReference>
<feature type="binding site" evidence="8">
    <location>
        <position position="9"/>
    </location>
    <ligand>
        <name>Mg(2+)</name>
        <dbReference type="ChEBI" id="CHEBI:18420"/>
    </ligand>
</feature>
<keyword evidence="1 8" id="KW-0444">Lipid biosynthesis</keyword>
<proteinExistence type="inferred from homology"/>
<dbReference type="eggNOG" id="COG0736">
    <property type="taxonomic scope" value="Bacteria"/>
</dbReference>
<keyword evidence="5 8" id="KW-0460">Magnesium</keyword>
<evidence type="ECO:0000256" key="8">
    <source>
        <dbReference type="HAMAP-Rule" id="MF_00101"/>
    </source>
</evidence>
<dbReference type="HOGENOM" id="CLU_089696_0_1_0"/>
<dbReference type="RefSeq" id="WP_014436996.1">
    <property type="nucleotide sequence ID" value="NC_017080.1"/>
</dbReference>
<evidence type="ECO:0000256" key="6">
    <source>
        <dbReference type="ARBA" id="ARBA00023098"/>
    </source>
</evidence>
<feature type="region of interest" description="Disordered" evidence="9">
    <location>
        <begin position="130"/>
        <end position="167"/>
    </location>
</feature>
<dbReference type="Gene3D" id="3.90.470.20">
    <property type="entry name" value="4'-phosphopantetheinyl transferase domain"/>
    <property type="match status" value="1"/>
</dbReference>
<keyword evidence="4 8" id="KW-0276">Fatty acid metabolism</keyword>
<feature type="domain" description="4'-phosphopantetheinyl transferase" evidence="10">
    <location>
        <begin position="7"/>
        <end position="100"/>
    </location>
</feature>
<evidence type="ECO:0000256" key="9">
    <source>
        <dbReference type="SAM" id="MobiDB-lite"/>
    </source>
</evidence>
<dbReference type="GO" id="GO:0005737">
    <property type="term" value="C:cytoplasm"/>
    <property type="evidence" value="ECO:0007669"/>
    <property type="project" value="UniProtKB-SubCell"/>
</dbReference>
<keyword evidence="8" id="KW-0963">Cytoplasm</keyword>
<evidence type="ECO:0000256" key="3">
    <source>
        <dbReference type="ARBA" id="ARBA00022723"/>
    </source>
</evidence>
<keyword evidence="2 8" id="KW-0808">Transferase</keyword>
<dbReference type="NCBIfam" id="TIGR00516">
    <property type="entry name" value="acpS"/>
    <property type="match status" value="1"/>
</dbReference>
<evidence type="ECO:0000313" key="11">
    <source>
        <dbReference type="EMBL" id="BAM03778.1"/>
    </source>
</evidence>
<comment type="subcellular location">
    <subcellularLocation>
        <location evidence="8">Cytoplasm</location>
    </subcellularLocation>
</comment>
<dbReference type="EC" id="2.7.8.7" evidence="8"/>
<evidence type="ECO:0000256" key="7">
    <source>
        <dbReference type="ARBA" id="ARBA00023160"/>
    </source>
</evidence>
<evidence type="ECO:0000256" key="4">
    <source>
        <dbReference type="ARBA" id="ARBA00022832"/>
    </source>
</evidence>
<dbReference type="GO" id="GO:0000287">
    <property type="term" value="F:magnesium ion binding"/>
    <property type="evidence" value="ECO:0007669"/>
    <property type="project" value="UniProtKB-UniRule"/>
</dbReference>
<evidence type="ECO:0000256" key="1">
    <source>
        <dbReference type="ARBA" id="ARBA00022516"/>
    </source>
</evidence>
<comment type="catalytic activity">
    <reaction evidence="8">
        <text>apo-[ACP] + CoA = holo-[ACP] + adenosine 3',5'-bisphosphate + H(+)</text>
        <dbReference type="Rhea" id="RHEA:12068"/>
        <dbReference type="Rhea" id="RHEA-COMP:9685"/>
        <dbReference type="Rhea" id="RHEA-COMP:9690"/>
        <dbReference type="ChEBI" id="CHEBI:15378"/>
        <dbReference type="ChEBI" id="CHEBI:29999"/>
        <dbReference type="ChEBI" id="CHEBI:57287"/>
        <dbReference type="ChEBI" id="CHEBI:58343"/>
        <dbReference type="ChEBI" id="CHEBI:64479"/>
        <dbReference type="EC" id="2.7.8.7"/>
    </reaction>
</comment>
<dbReference type="InterPro" id="IPR008278">
    <property type="entry name" value="4-PPantetheinyl_Trfase_dom"/>
</dbReference>
<dbReference type="GO" id="GO:0006633">
    <property type="term" value="P:fatty acid biosynthetic process"/>
    <property type="evidence" value="ECO:0007669"/>
    <property type="project" value="UniProtKB-UniRule"/>
</dbReference>
<organism evidence="11 12">
    <name type="scientific">Phycisphaera mikurensis (strain NBRC 102666 / KCTC 22515 / FYK2301M01)</name>
    <dbReference type="NCBI Taxonomy" id="1142394"/>
    <lineage>
        <taxon>Bacteria</taxon>
        <taxon>Pseudomonadati</taxon>
        <taxon>Planctomycetota</taxon>
        <taxon>Phycisphaerae</taxon>
        <taxon>Phycisphaerales</taxon>
        <taxon>Phycisphaeraceae</taxon>
        <taxon>Phycisphaera</taxon>
    </lineage>
</organism>
<sequence length="167" mass="17422">MRILGHGIDLVSIPRVAELLEAHPARFRERCFTPAEASYCDAGGRRGPERYAARFAAKEAAVKALGTGFRGGIAWTDLEVTRDAAGRPGLRLSGAAAAVARSRGLAEWWLSLSHTDEHAMASVIAGGGGPAGSGPAAMAADTIAPEASRSVSRGREQATEPTTETLR</sequence>
<dbReference type="NCBIfam" id="TIGR00556">
    <property type="entry name" value="pantethn_trn"/>
    <property type="match status" value="1"/>
</dbReference>
<dbReference type="KEGG" id="phm:PSMK_16190"/>
<comment type="similarity">
    <text evidence="8">Belongs to the P-Pant transferase superfamily. AcpS family.</text>
</comment>
<name>I0IEU0_PHYMF</name>
<dbReference type="HAMAP" id="MF_00101">
    <property type="entry name" value="AcpS"/>
    <property type="match status" value="1"/>
</dbReference>
<dbReference type="OrthoDB" id="517356at2"/>
<gene>
    <name evidence="8 11" type="primary">acpS</name>
    <name evidence="11" type="ordered locus">PSMK_16190</name>
</gene>
<dbReference type="InterPro" id="IPR037143">
    <property type="entry name" value="4-PPantetheinyl_Trfase_dom_sf"/>
</dbReference>
<dbReference type="Proteomes" id="UP000007881">
    <property type="component" value="Chromosome"/>
</dbReference>
<dbReference type="InterPro" id="IPR002582">
    <property type="entry name" value="ACPS"/>
</dbReference>
<evidence type="ECO:0000259" key="10">
    <source>
        <dbReference type="Pfam" id="PF01648"/>
    </source>
</evidence>
<dbReference type="AlphaFoldDB" id="I0IEU0"/>
<keyword evidence="3 8" id="KW-0479">Metal-binding</keyword>
<keyword evidence="7 8" id="KW-0275">Fatty acid biosynthesis</keyword>
<feature type="binding site" evidence="8">
    <location>
        <position position="59"/>
    </location>
    <ligand>
        <name>Mg(2+)</name>
        <dbReference type="ChEBI" id="CHEBI:18420"/>
    </ligand>
</feature>
<keyword evidence="6 8" id="KW-0443">Lipid metabolism</keyword>
<protein>
    <recommendedName>
        <fullName evidence="8">Holo-[acyl-carrier-protein] synthase</fullName>
        <shortName evidence="8">Holo-ACP synthase</shortName>
        <ecNumber evidence="8">2.7.8.7</ecNumber>
    </recommendedName>
    <alternativeName>
        <fullName evidence="8">4'-phosphopantetheinyl transferase AcpS</fullName>
    </alternativeName>
</protein>
<evidence type="ECO:0000313" key="12">
    <source>
        <dbReference type="Proteomes" id="UP000007881"/>
    </source>
</evidence>
<accession>I0IEU0</accession>
<dbReference type="GO" id="GO:0008897">
    <property type="term" value="F:holo-[acyl-carrier-protein] synthase activity"/>
    <property type="evidence" value="ECO:0007669"/>
    <property type="project" value="UniProtKB-UniRule"/>
</dbReference>
<evidence type="ECO:0000256" key="5">
    <source>
        <dbReference type="ARBA" id="ARBA00022842"/>
    </source>
</evidence>
<comment type="cofactor">
    <cofactor evidence="8">
        <name>Mg(2+)</name>
        <dbReference type="ChEBI" id="CHEBI:18420"/>
    </cofactor>
</comment>
<dbReference type="Pfam" id="PF01648">
    <property type="entry name" value="ACPS"/>
    <property type="match status" value="1"/>
</dbReference>
<evidence type="ECO:0000256" key="2">
    <source>
        <dbReference type="ARBA" id="ARBA00022679"/>
    </source>
</evidence>
<dbReference type="EMBL" id="AP012338">
    <property type="protein sequence ID" value="BAM03778.1"/>
    <property type="molecule type" value="Genomic_DNA"/>
</dbReference>
<reference evidence="11 12" key="1">
    <citation type="submission" date="2012-02" db="EMBL/GenBank/DDBJ databases">
        <title>Complete genome sequence of Phycisphaera mikurensis NBRC 102666.</title>
        <authorList>
            <person name="Ankai A."/>
            <person name="Hosoyama A."/>
            <person name="Terui Y."/>
            <person name="Sekine M."/>
            <person name="Fukai R."/>
            <person name="Kato Y."/>
            <person name="Nakamura S."/>
            <person name="Yamada-Narita S."/>
            <person name="Kawakoshi A."/>
            <person name="Fukunaga Y."/>
            <person name="Yamazaki S."/>
            <person name="Fujita N."/>
        </authorList>
    </citation>
    <scope>NUCLEOTIDE SEQUENCE [LARGE SCALE GENOMIC DNA]</scope>
    <source>
        <strain evidence="12">NBRC 102666 / KCTC 22515 / FYK2301M01</strain>
    </source>
</reference>
<dbReference type="InterPro" id="IPR004568">
    <property type="entry name" value="Ppantetheine-prot_Trfase_dom"/>
</dbReference>
<dbReference type="STRING" id="1142394.PSMK_16190"/>
<keyword evidence="12" id="KW-1185">Reference proteome</keyword>
<comment type="function">
    <text evidence="8">Transfers the 4'-phosphopantetheine moiety from coenzyme A to a Ser of acyl-carrier-protein.</text>
</comment>